<dbReference type="GO" id="GO:0005737">
    <property type="term" value="C:cytoplasm"/>
    <property type="evidence" value="ECO:0007669"/>
    <property type="project" value="TreeGrafter"/>
</dbReference>
<dbReference type="InterPro" id="IPR002081">
    <property type="entry name" value="Cryptochrome/DNA_photolyase_1"/>
</dbReference>
<evidence type="ECO:0000256" key="3">
    <source>
        <dbReference type="ARBA" id="ARBA00022630"/>
    </source>
</evidence>
<dbReference type="AlphaFoldDB" id="A0A7S0CKF2"/>
<comment type="similarity">
    <text evidence="2">Belongs to the DNA photolyase class-1 family.</text>
</comment>
<organism evidence="6">
    <name type="scientific">Proboscia inermis</name>
    <dbReference type="NCBI Taxonomy" id="420281"/>
    <lineage>
        <taxon>Eukaryota</taxon>
        <taxon>Sar</taxon>
        <taxon>Stramenopiles</taxon>
        <taxon>Ochrophyta</taxon>
        <taxon>Bacillariophyta</taxon>
        <taxon>Coscinodiscophyceae</taxon>
        <taxon>Rhizosoleniophycidae</taxon>
        <taxon>Rhizosoleniales</taxon>
        <taxon>Rhizosoleniaceae</taxon>
        <taxon>Proboscia</taxon>
    </lineage>
</organism>
<feature type="domain" description="Cryptochrome/DNA photolyase FAD-binding" evidence="5">
    <location>
        <begin position="2"/>
        <end position="117"/>
    </location>
</feature>
<dbReference type="GO" id="GO:0005634">
    <property type="term" value="C:nucleus"/>
    <property type="evidence" value="ECO:0007669"/>
    <property type="project" value="TreeGrafter"/>
</dbReference>
<dbReference type="GO" id="GO:0032922">
    <property type="term" value="P:circadian regulation of gene expression"/>
    <property type="evidence" value="ECO:0007669"/>
    <property type="project" value="TreeGrafter"/>
</dbReference>
<evidence type="ECO:0000256" key="1">
    <source>
        <dbReference type="ARBA" id="ARBA00001974"/>
    </source>
</evidence>
<evidence type="ECO:0000313" key="6">
    <source>
        <dbReference type="EMBL" id="CAD8426071.1"/>
    </source>
</evidence>
<evidence type="ECO:0000256" key="2">
    <source>
        <dbReference type="ARBA" id="ARBA00005862"/>
    </source>
</evidence>
<dbReference type="Pfam" id="PF03441">
    <property type="entry name" value="FAD_binding_7"/>
    <property type="match status" value="1"/>
</dbReference>
<comment type="cofactor">
    <cofactor evidence="1">
        <name>FAD</name>
        <dbReference type="ChEBI" id="CHEBI:57692"/>
    </cofactor>
</comment>
<dbReference type="GO" id="GO:0071949">
    <property type="term" value="F:FAD binding"/>
    <property type="evidence" value="ECO:0007669"/>
    <property type="project" value="TreeGrafter"/>
</dbReference>
<evidence type="ECO:0000256" key="4">
    <source>
        <dbReference type="ARBA" id="ARBA00022827"/>
    </source>
</evidence>
<reference evidence="6" key="1">
    <citation type="submission" date="2021-01" db="EMBL/GenBank/DDBJ databases">
        <authorList>
            <person name="Corre E."/>
            <person name="Pelletier E."/>
            <person name="Niang G."/>
            <person name="Scheremetjew M."/>
            <person name="Finn R."/>
            <person name="Kale V."/>
            <person name="Holt S."/>
            <person name="Cochrane G."/>
            <person name="Meng A."/>
            <person name="Brown T."/>
            <person name="Cohen L."/>
        </authorList>
    </citation>
    <scope>NUCLEOTIDE SEQUENCE</scope>
    <source>
        <strain evidence="6">CCAP1064/1</strain>
    </source>
</reference>
<dbReference type="GO" id="GO:0003677">
    <property type="term" value="F:DNA binding"/>
    <property type="evidence" value="ECO:0007669"/>
    <property type="project" value="TreeGrafter"/>
</dbReference>
<evidence type="ECO:0000259" key="5">
    <source>
        <dbReference type="Pfam" id="PF03441"/>
    </source>
</evidence>
<dbReference type="SUPFAM" id="SSF48173">
    <property type="entry name" value="Cryptochrome/photolyase FAD-binding domain"/>
    <property type="match status" value="1"/>
</dbReference>
<dbReference type="EMBL" id="HBEL01048052">
    <property type="protein sequence ID" value="CAD8426071.1"/>
    <property type="molecule type" value="Transcribed_RNA"/>
</dbReference>
<dbReference type="GO" id="GO:0043153">
    <property type="term" value="P:entrainment of circadian clock by photoperiod"/>
    <property type="evidence" value="ECO:0007669"/>
    <property type="project" value="TreeGrafter"/>
</dbReference>
<dbReference type="Gene3D" id="4.10.1060.10">
    <property type="entry name" value="Zinc finger, RanBP2-type"/>
    <property type="match status" value="1"/>
</dbReference>
<proteinExistence type="inferred from homology"/>
<accession>A0A7S0CKF2</accession>
<dbReference type="Gene3D" id="1.10.579.10">
    <property type="entry name" value="DNA Cyclobutane Dipyrimidine Photolyase, subunit A, domain 3"/>
    <property type="match status" value="1"/>
</dbReference>
<dbReference type="InterPro" id="IPR036134">
    <property type="entry name" value="Crypto/Photolyase_FAD-like_sf"/>
</dbReference>
<keyword evidence="3" id="KW-0285">Flavoprotein</keyword>
<dbReference type="PANTHER" id="PTHR11455">
    <property type="entry name" value="CRYPTOCHROME"/>
    <property type="match status" value="1"/>
</dbReference>
<dbReference type="GO" id="GO:0003904">
    <property type="term" value="F:deoxyribodipyrimidine photo-lyase activity"/>
    <property type="evidence" value="ECO:0007669"/>
    <property type="project" value="TreeGrafter"/>
</dbReference>
<dbReference type="InterPro" id="IPR005101">
    <property type="entry name" value="Cryptochr/Photolyase_FAD-bd"/>
</dbReference>
<sequence>MQAGTTGINAMRVYNVTKQGKDQDPRGVFIKKYVKELANVPLEYLHEPNKMSQKLQQKFRVCVGAAGAGANSTDGGQCRLVQLDILSNETKGEKYSYYPKPVVDENYSAKIAKEKVSAVKRQGLTKRLADRVYIKHGSRKTSTTNDDLKPKALSSKVKRLNIDNKQSTLKAMFKPKESQVPVGKRQKIELIVRAEADNITEDEVVILNDSEDEVTIRKKTAVSSTALLAERCKGDAALFGNSKTFFENKPSLTQLEAKTTLVSGYIFSKMPTSNIQMGAGSWSCITCTFLNDKPLALACLVCGTIRG</sequence>
<gene>
    <name evidence="6" type="ORF">PINE0816_LOCUS22231</name>
</gene>
<dbReference type="PANTHER" id="PTHR11455:SF18">
    <property type="entry name" value="SI:CH1073-390K14.1"/>
    <property type="match status" value="1"/>
</dbReference>
<protein>
    <recommendedName>
        <fullName evidence="5">Cryptochrome/DNA photolyase FAD-binding domain-containing protein</fullName>
    </recommendedName>
</protein>
<keyword evidence="4" id="KW-0274">FAD</keyword>
<name>A0A7S0CKF2_9STRA</name>